<dbReference type="Pfam" id="PF23639">
    <property type="entry name" value="DUF7146"/>
    <property type="match status" value="1"/>
</dbReference>
<dbReference type="GO" id="GO:0006269">
    <property type="term" value="P:DNA replication, synthesis of primer"/>
    <property type="evidence" value="ECO:0007669"/>
    <property type="project" value="UniProtKB-KW"/>
</dbReference>
<dbReference type="SMART" id="SM00400">
    <property type="entry name" value="ZnF_CHCC"/>
    <property type="match status" value="1"/>
</dbReference>
<dbReference type="InterPro" id="IPR055570">
    <property type="entry name" value="DUF7146"/>
</dbReference>
<dbReference type="SUPFAM" id="SSF57783">
    <property type="entry name" value="Zinc beta-ribbon"/>
    <property type="match status" value="1"/>
</dbReference>
<name>A0A840B0U1_9SPHN</name>
<protein>
    <submittedName>
        <fullName evidence="11">DNA primase</fullName>
        <ecNumber evidence="11">2.7.7.-</ecNumber>
    </submittedName>
</protein>
<dbReference type="GO" id="GO:0000428">
    <property type="term" value="C:DNA-directed RNA polymerase complex"/>
    <property type="evidence" value="ECO:0007669"/>
    <property type="project" value="UniProtKB-KW"/>
</dbReference>
<dbReference type="Proteomes" id="UP000581447">
    <property type="component" value="Unassembled WGS sequence"/>
</dbReference>
<evidence type="ECO:0000256" key="5">
    <source>
        <dbReference type="ARBA" id="ARBA00022705"/>
    </source>
</evidence>
<evidence type="ECO:0000256" key="2">
    <source>
        <dbReference type="ARBA" id="ARBA00022515"/>
    </source>
</evidence>
<dbReference type="EC" id="2.7.7.-" evidence="11"/>
<dbReference type="AlphaFoldDB" id="A0A840B0U1"/>
<evidence type="ECO:0000259" key="10">
    <source>
        <dbReference type="PROSITE" id="PS50880"/>
    </source>
</evidence>
<dbReference type="GO" id="GO:1990077">
    <property type="term" value="C:primosome complex"/>
    <property type="evidence" value="ECO:0007669"/>
    <property type="project" value="UniProtKB-KW"/>
</dbReference>
<gene>
    <name evidence="11" type="ORF">GGR91_001068</name>
</gene>
<evidence type="ECO:0000313" key="12">
    <source>
        <dbReference type="Proteomes" id="UP000581447"/>
    </source>
</evidence>
<feature type="domain" description="Toprim" evidence="10">
    <location>
        <begin position="206"/>
        <end position="285"/>
    </location>
</feature>
<comment type="caution">
    <text evidence="11">The sequence shown here is derived from an EMBL/GenBank/DDBJ whole genome shotgun (WGS) entry which is preliminary data.</text>
</comment>
<dbReference type="EMBL" id="JACIEA010000001">
    <property type="protein sequence ID" value="MBB3942846.1"/>
    <property type="molecule type" value="Genomic_DNA"/>
</dbReference>
<reference evidence="11 12" key="1">
    <citation type="submission" date="2020-08" db="EMBL/GenBank/DDBJ databases">
        <title>Genomic Encyclopedia of Type Strains, Phase IV (KMG-IV): sequencing the most valuable type-strain genomes for metagenomic binning, comparative biology and taxonomic classification.</title>
        <authorList>
            <person name="Goeker M."/>
        </authorList>
    </citation>
    <scope>NUCLEOTIDE SEQUENCE [LARGE SCALE GENOMIC DNA]</scope>
    <source>
        <strain evidence="11 12">DSM 29050</strain>
    </source>
</reference>
<evidence type="ECO:0000256" key="4">
    <source>
        <dbReference type="ARBA" id="ARBA00022695"/>
    </source>
</evidence>
<keyword evidence="12" id="KW-1185">Reference proteome</keyword>
<evidence type="ECO:0000256" key="1">
    <source>
        <dbReference type="ARBA" id="ARBA00022478"/>
    </source>
</evidence>
<keyword evidence="8" id="KW-0862">Zinc</keyword>
<evidence type="ECO:0000313" key="11">
    <source>
        <dbReference type="EMBL" id="MBB3942846.1"/>
    </source>
</evidence>
<evidence type="ECO:0000256" key="9">
    <source>
        <dbReference type="ARBA" id="ARBA00023163"/>
    </source>
</evidence>
<dbReference type="Pfam" id="PF13362">
    <property type="entry name" value="Toprim_3"/>
    <property type="match status" value="1"/>
</dbReference>
<dbReference type="Gene3D" id="3.40.1360.10">
    <property type="match status" value="1"/>
</dbReference>
<evidence type="ECO:0000256" key="6">
    <source>
        <dbReference type="ARBA" id="ARBA00022723"/>
    </source>
</evidence>
<keyword evidence="2" id="KW-0639">Primosome</keyword>
<keyword evidence="1" id="KW-0240">DNA-directed RNA polymerase</keyword>
<dbReference type="GO" id="GO:0003677">
    <property type="term" value="F:DNA binding"/>
    <property type="evidence" value="ECO:0007669"/>
    <property type="project" value="InterPro"/>
</dbReference>
<organism evidence="11 12">
    <name type="scientific">Sphingorhabdus rigui</name>
    <dbReference type="NCBI Taxonomy" id="1282858"/>
    <lineage>
        <taxon>Bacteria</taxon>
        <taxon>Pseudomonadati</taxon>
        <taxon>Pseudomonadota</taxon>
        <taxon>Alphaproteobacteria</taxon>
        <taxon>Sphingomonadales</taxon>
        <taxon>Sphingomonadaceae</taxon>
        <taxon>Sphingorhabdus</taxon>
    </lineage>
</organism>
<dbReference type="InterPro" id="IPR050219">
    <property type="entry name" value="DnaG_primase"/>
</dbReference>
<dbReference type="GO" id="GO:0005737">
    <property type="term" value="C:cytoplasm"/>
    <property type="evidence" value="ECO:0007669"/>
    <property type="project" value="TreeGrafter"/>
</dbReference>
<keyword evidence="6" id="KW-0479">Metal-binding</keyword>
<dbReference type="InterPro" id="IPR002694">
    <property type="entry name" value="Znf_CHC2"/>
</dbReference>
<dbReference type="GO" id="GO:0003899">
    <property type="term" value="F:DNA-directed RNA polymerase activity"/>
    <property type="evidence" value="ECO:0007669"/>
    <property type="project" value="InterPro"/>
</dbReference>
<evidence type="ECO:0000256" key="8">
    <source>
        <dbReference type="ARBA" id="ARBA00022833"/>
    </source>
</evidence>
<evidence type="ECO:0000256" key="7">
    <source>
        <dbReference type="ARBA" id="ARBA00022771"/>
    </source>
</evidence>
<dbReference type="GO" id="GO:0008270">
    <property type="term" value="F:zinc ion binding"/>
    <property type="evidence" value="ECO:0007669"/>
    <property type="project" value="UniProtKB-KW"/>
</dbReference>
<dbReference type="PROSITE" id="PS50880">
    <property type="entry name" value="TOPRIM"/>
    <property type="match status" value="1"/>
</dbReference>
<sequence length="296" mass="31604">MEAIRNANPLPAIVGAQLKLQRAGNEWKGCCPFHTDRSPSFTIFKGGHRFYCFGCGASGDVLDYVSRTYGLNIIEASKFLCAGDLPRVEWSAPAYEDKPDRTDEALEIWESACPAAGTLAEAYLGYRGIPAPFPLDLRFQRLPYGILGLMPCLVAGVRNLFGELSGIQRIYLRNDGLGKAPVPKPKLSLGKVAGGAIRLGELDDSGCLTVCEGPEDGLSLLAGGLGPVWVAAGASMLPAMRFPSEVHTITIAADNDAAGEAAATKAATNFEERGLLVQIIRPSAAFKDFNDEWRGA</sequence>
<dbReference type="InterPro" id="IPR036977">
    <property type="entry name" value="DNA_primase_Znf_CHC2"/>
</dbReference>
<keyword evidence="9" id="KW-0804">Transcription</keyword>
<evidence type="ECO:0000256" key="3">
    <source>
        <dbReference type="ARBA" id="ARBA00022679"/>
    </source>
</evidence>
<proteinExistence type="predicted"/>
<keyword evidence="3 11" id="KW-0808">Transferase</keyword>
<dbReference type="InterPro" id="IPR006171">
    <property type="entry name" value="TOPRIM_dom"/>
</dbReference>
<dbReference type="PANTHER" id="PTHR30313:SF2">
    <property type="entry name" value="DNA PRIMASE"/>
    <property type="match status" value="1"/>
</dbReference>
<dbReference type="Gene3D" id="3.90.580.10">
    <property type="entry name" value="Zinc finger, CHC2-type domain"/>
    <property type="match status" value="1"/>
</dbReference>
<keyword evidence="5" id="KW-0235">DNA replication</keyword>
<keyword evidence="7" id="KW-0863">Zinc-finger</keyword>
<keyword evidence="4 11" id="KW-0548">Nucleotidyltransferase</keyword>
<accession>A0A840B0U1</accession>
<dbReference type="PANTHER" id="PTHR30313">
    <property type="entry name" value="DNA PRIMASE"/>
    <property type="match status" value="1"/>
</dbReference>
<dbReference type="Pfam" id="PF01807">
    <property type="entry name" value="Zn_ribbon_DnaG"/>
    <property type="match status" value="1"/>
</dbReference>